<dbReference type="PROSITE" id="PS50893">
    <property type="entry name" value="ABC_TRANSPORTER_2"/>
    <property type="match status" value="1"/>
</dbReference>
<dbReference type="Pfam" id="PF03459">
    <property type="entry name" value="TOBE"/>
    <property type="match status" value="1"/>
</dbReference>
<dbReference type="Gene3D" id="3.40.50.300">
    <property type="entry name" value="P-loop containing nucleotide triphosphate hydrolases"/>
    <property type="match status" value="1"/>
</dbReference>
<dbReference type="OrthoDB" id="1114670at2"/>
<keyword evidence="1" id="KW-0813">Transport</keyword>
<dbReference type="InterPro" id="IPR003593">
    <property type="entry name" value="AAA+_ATPase"/>
</dbReference>
<evidence type="ECO:0000256" key="5">
    <source>
        <dbReference type="ARBA" id="ARBA00022840"/>
    </source>
</evidence>
<feature type="domain" description="Mop" evidence="8">
    <location>
        <begin position="298"/>
        <end position="362"/>
    </location>
</feature>
<dbReference type="SMART" id="SM00382">
    <property type="entry name" value="AAA"/>
    <property type="match status" value="1"/>
</dbReference>
<keyword evidence="9" id="KW-0378">Hydrolase</keyword>
<organism evidence="9 10">
    <name type="scientific">Ancylomarina euxinus</name>
    <dbReference type="NCBI Taxonomy" id="2283627"/>
    <lineage>
        <taxon>Bacteria</taxon>
        <taxon>Pseudomonadati</taxon>
        <taxon>Bacteroidota</taxon>
        <taxon>Bacteroidia</taxon>
        <taxon>Marinilabiliales</taxon>
        <taxon>Marinifilaceae</taxon>
        <taxon>Ancylomarina</taxon>
    </lineage>
</organism>
<keyword evidence="2 6" id="KW-0500">Molybdenum</keyword>
<dbReference type="GO" id="GO:0016887">
    <property type="term" value="F:ATP hydrolysis activity"/>
    <property type="evidence" value="ECO:0007669"/>
    <property type="project" value="InterPro"/>
</dbReference>
<dbReference type="NCBIfam" id="TIGR02142">
    <property type="entry name" value="modC_ABC"/>
    <property type="match status" value="1"/>
</dbReference>
<evidence type="ECO:0000256" key="6">
    <source>
        <dbReference type="PROSITE-ProRule" id="PRU01213"/>
    </source>
</evidence>
<comment type="caution">
    <text evidence="9">The sequence shown here is derived from an EMBL/GenBank/DDBJ whole genome shotgun (WGS) entry which is preliminary data.</text>
</comment>
<dbReference type="InterPro" id="IPR017871">
    <property type="entry name" value="ABC_transporter-like_CS"/>
</dbReference>
<dbReference type="RefSeq" id="WP_125030567.1">
    <property type="nucleotide sequence ID" value="NZ_JAPXVP010000007.1"/>
</dbReference>
<dbReference type="Pfam" id="PF00005">
    <property type="entry name" value="ABC_tran"/>
    <property type="match status" value="1"/>
</dbReference>
<dbReference type="EMBL" id="QQWG01000007">
    <property type="protein sequence ID" value="RRG21881.1"/>
    <property type="molecule type" value="Genomic_DNA"/>
</dbReference>
<dbReference type="GO" id="GO:0016020">
    <property type="term" value="C:membrane"/>
    <property type="evidence" value="ECO:0007669"/>
    <property type="project" value="InterPro"/>
</dbReference>
<dbReference type="InterPro" id="IPR011868">
    <property type="entry name" value="ModC_ABC_ATP-bd"/>
</dbReference>
<dbReference type="SUPFAM" id="SSF50331">
    <property type="entry name" value="MOP-like"/>
    <property type="match status" value="1"/>
</dbReference>
<keyword evidence="4" id="KW-0547">Nucleotide-binding</keyword>
<keyword evidence="3" id="KW-0997">Cell inner membrane</keyword>
<proteinExistence type="predicted"/>
<evidence type="ECO:0000256" key="3">
    <source>
        <dbReference type="ARBA" id="ARBA00022519"/>
    </source>
</evidence>
<dbReference type="PROSITE" id="PS00211">
    <property type="entry name" value="ABC_TRANSPORTER_1"/>
    <property type="match status" value="1"/>
</dbReference>
<gene>
    <name evidence="9" type="primary">modC</name>
    <name evidence="9" type="ORF">DWB61_09010</name>
</gene>
<evidence type="ECO:0000313" key="10">
    <source>
        <dbReference type="Proteomes" id="UP000285794"/>
    </source>
</evidence>
<dbReference type="PANTHER" id="PTHR42781">
    <property type="entry name" value="SPERMIDINE/PUTRESCINE IMPORT ATP-BINDING PROTEIN POTA"/>
    <property type="match status" value="1"/>
</dbReference>
<reference evidence="9 10" key="1">
    <citation type="submission" date="2018-07" db="EMBL/GenBank/DDBJ databases">
        <title>Draft genome sequence of Ancylomarina sp. M1P.</title>
        <authorList>
            <person name="Yadav S."/>
            <person name="Villanueva L."/>
            <person name="Damste J.S.S."/>
        </authorList>
    </citation>
    <scope>NUCLEOTIDE SEQUENCE [LARGE SCALE GENOMIC DNA]</scope>
    <source>
        <strain evidence="9 10">M1P</strain>
    </source>
</reference>
<dbReference type="Gene3D" id="2.40.50.100">
    <property type="match status" value="1"/>
</dbReference>
<evidence type="ECO:0000256" key="2">
    <source>
        <dbReference type="ARBA" id="ARBA00022505"/>
    </source>
</evidence>
<dbReference type="InterPro" id="IPR003439">
    <property type="entry name" value="ABC_transporter-like_ATP-bd"/>
</dbReference>
<sequence>MTALSIDIKWSRDNFKLEMQADFTDGITGIFGASGAGKSSLLQLIAGLEKLDEGQISIGDDILDNSTIKQFTASHKRQIGYVFQEGRLFPHMNVRQNLLFATKYIKISQQQFMLSEIVELLEIESLLDKLPRQLSGGEKQRIAIGRSLLSSPRLLLMDEPFSALDTSLRRQIIPFLIKINQKLKLPILVVSHDLPDLLSLSQKLLLVKNGQILAQGNYFELIEKDLLIDIMKESGLINMIPFKIEHIDTDYFELSKKTNKGIISIKREKQLQHFELNDEIHVSLRPEDIVIALHQVEDVSIRNQLEGTILQIIKHGNQIYCLVDVGFKLLVTITETSRKNLKLAEGKTVWCLFKSMALKVNI</sequence>
<dbReference type="InterPro" id="IPR027417">
    <property type="entry name" value="P-loop_NTPase"/>
</dbReference>
<keyword evidence="5 9" id="KW-0067">ATP-binding</keyword>
<evidence type="ECO:0000256" key="4">
    <source>
        <dbReference type="ARBA" id="ARBA00022741"/>
    </source>
</evidence>
<evidence type="ECO:0000259" key="8">
    <source>
        <dbReference type="PROSITE" id="PS51866"/>
    </source>
</evidence>
<dbReference type="Proteomes" id="UP000285794">
    <property type="component" value="Unassembled WGS sequence"/>
</dbReference>
<protein>
    <submittedName>
        <fullName evidence="9">Molybdenum ABC transporter ATP-binding protein</fullName>
        <ecNumber evidence="9">3.6.3.29</ecNumber>
    </submittedName>
</protein>
<dbReference type="GO" id="GO:0140359">
    <property type="term" value="F:ABC-type transporter activity"/>
    <property type="evidence" value="ECO:0007669"/>
    <property type="project" value="InterPro"/>
</dbReference>
<keyword evidence="10" id="KW-1185">Reference proteome</keyword>
<dbReference type="AlphaFoldDB" id="A0A425Y205"/>
<dbReference type="GO" id="GO:0015098">
    <property type="term" value="F:molybdate ion transmembrane transporter activity"/>
    <property type="evidence" value="ECO:0007669"/>
    <property type="project" value="InterPro"/>
</dbReference>
<dbReference type="InterPro" id="IPR008995">
    <property type="entry name" value="Mo/tungstate-bd_C_term_dom"/>
</dbReference>
<dbReference type="SUPFAM" id="SSF52540">
    <property type="entry name" value="P-loop containing nucleoside triphosphate hydrolases"/>
    <property type="match status" value="1"/>
</dbReference>
<evidence type="ECO:0000259" key="7">
    <source>
        <dbReference type="PROSITE" id="PS50893"/>
    </source>
</evidence>
<dbReference type="EC" id="3.6.3.29" evidence="9"/>
<feature type="domain" description="ABC transporter" evidence="7">
    <location>
        <begin position="1"/>
        <end position="234"/>
    </location>
</feature>
<accession>A0A425Y205</accession>
<keyword evidence="3" id="KW-1003">Cell membrane</keyword>
<keyword evidence="3" id="KW-0472">Membrane</keyword>
<name>A0A425Y205_9BACT</name>
<dbReference type="PANTHER" id="PTHR42781:SF4">
    <property type="entry name" value="SPERMIDINE_PUTRESCINE IMPORT ATP-BINDING PROTEIN POTA"/>
    <property type="match status" value="1"/>
</dbReference>
<evidence type="ECO:0000313" key="9">
    <source>
        <dbReference type="EMBL" id="RRG21881.1"/>
    </source>
</evidence>
<evidence type="ECO:0000256" key="1">
    <source>
        <dbReference type="ARBA" id="ARBA00022448"/>
    </source>
</evidence>
<dbReference type="InterPro" id="IPR050093">
    <property type="entry name" value="ABC_SmlMolc_Importer"/>
</dbReference>
<dbReference type="GO" id="GO:0005524">
    <property type="term" value="F:ATP binding"/>
    <property type="evidence" value="ECO:0007669"/>
    <property type="project" value="UniProtKB-KW"/>
</dbReference>
<dbReference type="InterPro" id="IPR005116">
    <property type="entry name" value="Transp-assoc_OB_typ1"/>
</dbReference>
<dbReference type="InterPro" id="IPR004606">
    <property type="entry name" value="Mop_domain"/>
</dbReference>
<dbReference type="PROSITE" id="PS51866">
    <property type="entry name" value="MOP"/>
    <property type="match status" value="1"/>
</dbReference>